<evidence type="ECO:0000313" key="1">
    <source>
        <dbReference type="EMBL" id="KAI4341701.1"/>
    </source>
</evidence>
<name>A0ACB9P3J9_9MYRT</name>
<dbReference type="EMBL" id="CM042886">
    <property type="protein sequence ID" value="KAI4341701.1"/>
    <property type="molecule type" value="Genomic_DNA"/>
</dbReference>
<accession>A0ACB9P3J9</accession>
<keyword evidence="2" id="KW-1185">Reference proteome</keyword>
<dbReference type="Proteomes" id="UP001057402">
    <property type="component" value="Chromosome 7"/>
</dbReference>
<protein>
    <submittedName>
        <fullName evidence="1">Uncharacterized protein</fullName>
    </submittedName>
</protein>
<comment type="caution">
    <text evidence="1">The sequence shown here is derived from an EMBL/GenBank/DDBJ whole genome shotgun (WGS) entry which is preliminary data.</text>
</comment>
<gene>
    <name evidence="1" type="ORF">MLD38_026393</name>
</gene>
<reference evidence="2" key="1">
    <citation type="journal article" date="2023" name="Front. Plant Sci.">
        <title>Chromosomal-level genome assembly of Melastoma candidum provides insights into trichome evolution.</title>
        <authorList>
            <person name="Zhong Y."/>
            <person name="Wu W."/>
            <person name="Sun C."/>
            <person name="Zou P."/>
            <person name="Liu Y."/>
            <person name="Dai S."/>
            <person name="Zhou R."/>
        </authorList>
    </citation>
    <scope>NUCLEOTIDE SEQUENCE [LARGE SCALE GENOMIC DNA]</scope>
</reference>
<evidence type="ECO:0000313" key="2">
    <source>
        <dbReference type="Proteomes" id="UP001057402"/>
    </source>
</evidence>
<proteinExistence type="predicted"/>
<organism evidence="1 2">
    <name type="scientific">Melastoma candidum</name>
    <dbReference type="NCBI Taxonomy" id="119954"/>
    <lineage>
        <taxon>Eukaryota</taxon>
        <taxon>Viridiplantae</taxon>
        <taxon>Streptophyta</taxon>
        <taxon>Embryophyta</taxon>
        <taxon>Tracheophyta</taxon>
        <taxon>Spermatophyta</taxon>
        <taxon>Magnoliopsida</taxon>
        <taxon>eudicotyledons</taxon>
        <taxon>Gunneridae</taxon>
        <taxon>Pentapetalae</taxon>
        <taxon>rosids</taxon>
        <taxon>malvids</taxon>
        <taxon>Myrtales</taxon>
        <taxon>Melastomataceae</taxon>
        <taxon>Melastomatoideae</taxon>
        <taxon>Melastomateae</taxon>
        <taxon>Melastoma</taxon>
    </lineage>
</organism>
<sequence>MLALGNQDVRKRLGVNDYGGKREMMDLELEEGEAYLYHNGKTNDEYDDCVDPDVSLSYIDEKLQLVLGHLQKDFEGVVSAENLGPKYGIYGSFLENGERSPICGTPRSATSSRVENGGHYPMTPLSVPPMIKPRSAPVHCLAPSGKLAHAGDLAKQGGLPPLRTVEHVNNNERDGIRSIKLPDLRKLKVRIKVGSDNLLKQKKAAYCGLGLDISPSTSVDCSPSESEVLESPMSILQIMISSPVHETLLQSPLREELIHFTVREPLLEHRKDSSSAGANGLVPLREKQKVVDRKASDSKEKIDEVTDLKSAYGRTSLPGTSGSSKKTLEMDTMDCEEVVSNTLKLPMISGSGRMVNLMGHPPNDAGKDKTLNGPGKVGTPESPLNEDLGISGKPKGYLGKLLQDKKAKLDGTPRKNDNYQGETCIESEIHHSNFADGNSAKTAECHAAIPTDDLTRKVKIPSRGKAKFKGSRNDESFVADASRESLSGSSSATKRNKSVQLESSWPNSGHDYVKSKGSGQSRNVYKEFFGDFDGEEDNLDTLEEVPTDAVKDIIGAQKGLLVGNGKMVKSSRKKIIKPLKSTTNAPVGQISELGNKHDVAAITISSAATVASAVPLNPAAPEAPVFVEDWVGCDKCEKWRLLPPGKDPDDLPDKWVCSMLDWLPGLNRCSISEDETNAAVLALLQSPLPVFQKTKNLNGGVLGRDIDALRQSEVKQSYLGPPPLSSRGKKNPGKNRMSFPNKEGSQFSDSEKKPVLSDKSRSLDDVKPFPSRNEASLEKPIKHESIGEKRGRDEKTIEDNSDGGNLRSSKSHKRIGDNVKSLKMKVKKEPRQHDNEGWRYDDSITSRRIVEHTTGREPSLMGKNLELDEEAYVKTAKQDSATWLQVSVKNPIGKGCVSLDVGGSKERHVVGKKMKLKNPEEALQCVEGTTGNHRESGVFVRDNENRKAKKQKMLNHEGKAPGFGKASSKIDKGGCEPIDQRQGLGNQPSRWGISAMDSIQRKIRSPMPVAAASSSSKVCSSPKSKSSFKETKGSPTESVSSSPIRCSKRDQHNLVPRNPVEKEEVSQFVKISSPRKYPDENISGLASHFWTRRQEDCTDVHYGSLGSSLAPNPDENGFSSEDSHHGTESHSQMSGKGSSARSKDGTQSLKQEGERDKLNNSLIKSKEAMPLKEVKGRIQETVHDDSERNCSSVQLGGKHGKVSQSHANRQESNDEDLDAPCGQNTVSSMDNNGKKFSIKPRPSKTDQSAGKGPSLPSSLPGMIDSSGTNIENEAELITQDAFEGDTLKFPGKLGGIDATIRRQRQATSNGNCSQETDARSPIRKDSSNQDANKVIKEGADLKHMADRLKNTDSSLGRTELYFQAVLKFLSGASLLESSKMDGSKQNDTMLSSTQVYASTAKLCEYCAHEYEKCKDVASAALAYKCMEVAYMKVVYSSSNTAGRDRVDLQKTFKINPAGESPSSSVSDLDNVNNSAAMEKSAPKCGRSPNVSQSQSIIAQNREQLIRLFNFSHNVTNAMEASRRSHIAFTAASARAGDTHYVEGISCIRRALDFNFHDGLTPPVFLILRKLIFFKDDSALSQIPQSALSCSLLTRRCRKNKISSKVFLQSLYREDEDKVCMSDLSAVVTGHFTHQCGIKSENATSISMMVKNYS</sequence>